<organism evidence="1 2">
    <name type="scientific">Leptospira santarosai str. CBC1416</name>
    <dbReference type="NCBI Taxonomy" id="1193059"/>
    <lineage>
        <taxon>Bacteria</taxon>
        <taxon>Pseudomonadati</taxon>
        <taxon>Spirochaetota</taxon>
        <taxon>Spirochaetia</taxon>
        <taxon>Leptospirales</taxon>
        <taxon>Leptospiraceae</taxon>
        <taxon>Leptospira</taxon>
    </lineage>
</organism>
<reference evidence="1 2" key="1">
    <citation type="submission" date="2013-01" db="EMBL/GenBank/DDBJ databases">
        <authorList>
            <person name="Harkins D.M."/>
            <person name="Durkin A.S."/>
            <person name="Brinkac L.M."/>
            <person name="Haft D.H."/>
            <person name="Selengut J.D."/>
            <person name="Sanka R."/>
            <person name="DePew J."/>
            <person name="Purushe J."/>
            <person name="Matthias M.A."/>
            <person name="Vinetz J.M."/>
            <person name="Sutton G.G."/>
            <person name="Nierman W.C."/>
            <person name="Fouts D.E."/>
        </authorList>
    </citation>
    <scope>NUCLEOTIDE SEQUENCE [LARGE SCALE GENOMIC DNA]</scope>
    <source>
        <strain evidence="1 2">CBC1416</strain>
    </source>
</reference>
<gene>
    <name evidence="1" type="ORF">LEP1GSC161_2061</name>
</gene>
<dbReference type="Proteomes" id="UP000012149">
    <property type="component" value="Unassembled WGS sequence"/>
</dbReference>
<dbReference type="EMBL" id="AKWE02000184">
    <property type="protein sequence ID" value="EMO56161.1"/>
    <property type="molecule type" value="Genomic_DNA"/>
</dbReference>
<accession>M6VM10</accession>
<evidence type="ECO:0000313" key="2">
    <source>
        <dbReference type="Proteomes" id="UP000012149"/>
    </source>
</evidence>
<protein>
    <submittedName>
        <fullName evidence="1">Uncharacterized protein</fullName>
    </submittedName>
</protein>
<comment type="caution">
    <text evidence="1">The sequence shown here is derived from an EMBL/GenBank/DDBJ whole genome shotgun (WGS) entry which is preliminary data.</text>
</comment>
<proteinExistence type="predicted"/>
<evidence type="ECO:0000313" key="1">
    <source>
        <dbReference type="EMBL" id="EMO56161.1"/>
    </source>
</evidence>
<dbReference type="AlphaFoldDB" id="M6VM10"/>
<sequence length="104" mass="12497">MDYTERSTGPESSFVRCRSFYFSPYEKLRKVCFPSFYGFYLYEIKKRIMKRLYSNIGMFGSDSKIATSFSFRDRPKTSAILPLFRVLICDPLVLWECFHRKLQR</sequence>
<name>M6VM10_9LEPT</name>